<dbReference type="Gene3D" id="2.60.40.740">
    <property type="match status" value="2"/>
</dbReference>
<dbReference type="InterPro" id="IPR047589">
    <property type="entry name" value="DUF11_rpt"/>
</dbReference>
<keyword evidence="5" id="KW-0732">Signal</keyword>
<dbReference type="SUPFAM" id="SSF103088">
    <property type="entry name" value="OmpA-like"/>
    <property type="match status" value="1"/>
</dbReference>
<accession>A0A7S6ZUJ0</accession>
<dbReference type="Proteomes" id="UP000593932">
    <property type="component" value="Chromosome"/>
</dbReference>
<dbReference type="PRINTS" id="PR01021">
    <property type="entry name" value="OMPADOMAIN"/>
</dbReference>
<feature type="compositionally biased region" description="Pro residues" evidence="4">
    <location>
        <begin position="1185"/>
        <end position="1198"/>
    </location>
</feature>
<dbReference type="PANTHER" id="PTHR34819:SF3">
    <property type="entry name" value="CELL SURFACE PROTEIN"/>
    <property type="match status" value="1"/>
</dbReference>
<protein>
    <submittedName>
        <fullName evidence="7">DUF11 domain-containing protein</fullName>
    </submittedName>
</protein>
<evidence type="ECO:0000313" key="7">
    <source>
        <dbReference type="EMBL" id="QOW21709.1"/>
    </source>
</evidence>
<evidence type="ECO:0000256" key="3">
    <source>
        <dbReference type="PROSITE-ProRule" id="PRU00473"/>
    </source>
</evidence>
<dbReference type="Pfam" id="PF17963">
    <property type="entry name" value="Big_9"/>
    <property type="match status" value="2"/>
</dbReference>
<feature type="compositionally biased region" description="Pro residues" evidence="4">
    <location>
        <begin position="1301"/>
        <end position="1314"/>
    </location>
</feature>
<dbReference type="InterPro" id="IPR006664">
    <property type="entry name" value="OMP_bac"/>
</dbReference>
<evidence type="ECO:0000313" key="8">
    <source>
        <dbReference type="Proteomes" id="UP000593932"/>
    </source>
</evidence>
<evidence type="ECO:0000256" key="1">
    <source>
        <dbReference type="ARBA" id="ARBA00004370"/>
    </source>
</evidence>
<dbReference type="PROSITE" id="PS51123">
    <property type="entry name" value="OMPA_2"/>
    <property type="match status" value="1"/>
</dbReference>
<feature type="compositionally biased region" description="Pro residues" evidence="4">
    <location>
        <begin position="1649"/>
        <end position="1662"/>
    </location>
</feature>
<feature type="compositionally biased region" description="Pro residues" evidence="4">
    <location>
        <begin position="953"/>
        <end position="966"/>
    </location>
</feature>
<dbReference type="NCBIfam" id="TIGR01451">
    <property type="entry name" value="B_ant_repeat"/>
    <property type="match status" value="14"/>
</dbReference>
<organism evidence="7 8">
    <name type="scientific">Novilysobacter avium</name>
    <dbReference type="NCBI Taxonomy" id="2781023"/>
    <lineage>
        <taxon>Bacteria</taxon>
        <taxon>Pseudomonadati</taxon>
        <taxon>Pseudomonadota</taxon>
        <taxon>Gammaproteobacteria</taxon>
        <taxon>Lysobacterales</taxon>
        <taxon>Lysobacteraceae</taxon>
        <taxon>Novilysobacter</taxon>
    </lineage>
</organism>
<dbReference type="CDD" id="cd07185">
    <property type="entry name" value="OmpA_C-like"/>
    <property type="match status" value="1"/>
</dbReference>
<feature type="compositionally biased region" description="Pro residues" evidence="4">
    <location>
        <begin position="1069"/>
        <end position="1082"/>
    </location>
</feature>
<dbReference type="InterPro" id="IPR055354">
    <property type="entry name" value="DUF7507"/>
</dbReference>
<feature type="region of interest" description="Disordered" evidence="4">
    <location>
        <begin position="828"/>
        <end position="861"/>
    </location>
</feature>
<feature type="chain" id="PRO_5045310463" evidence="5">
    <location>
        <begin position="27"/>
        <end position="2901"/>
    </location>
</feature>
<dbReference type="Pfam" id="PF00691">
    <property type="entry name" value="OmpA"/>
    <property type="match status" value="1"/>
</dbReference>
<dbReference type="EMBL" id="CP063657">
    <property type="protein sequence ID" value="QOW21709.1"/>
    <property type="molecule type" value="Genomic_DNA"/>
</dbReference>
<feature type="region of interest" description="Disordered" evidence="4">
    <location>
        <begin position="1985"/>
        <end position="2010"/>
    </location>
</feature>
<feature type="compositionally biased region" description="Low complexity" evidence="4">
    <location>
        <begin position="735"/>
        <end position="745"/>
    </location>
</feature>
<feature type="region of interest" description="Disordered" evidence="4">
    <location>
        <begin position="1291"/>
        <end position="1325"/>
    </location>
</feature>
<feature type="region of interest" description="Disordered" evidence="4">
    <location>
        <begin position="1523"/>
        <end position="1554"/>
    </location>
</feature>
<feature type="compositionally biased region" description="Low complexity" evidence="4">
    <location>
        <begin position="1315"/>
        <end position="1325"/>
    </location>
</feature>
<evidence type="ECO:0000256" key="2">
    <source>
        <dbReference type="ARBA" id="ARBA00023136"/>
    </source>
</evidence>
<keyword evidence="8" id="KW-1185">Reference proteome</keyword>
<dbReference type="InterPro" id="IPR051172">
    <property type="entry name" value="Chlamydia_OmcB"/>
</dbReference>
<dbReference type="RefSeq" id="WP_194034270.1">
    <property type="nucleotide sequence ID" value="NZ_CP063657.1"/>
</dbReference>
<proteinExistence type="predicted"/>
<feature type="region of interest" description="Disordered" evidence="4">
    <location>
        <begin position="1871"/>
        <end position="1902"/>
    </location>
</feature>
<dbReference type="PANTHER" id="PTHR34819">
    <property type="entry name" value="LARGE CYSTEINE-RICH PERIPLASMIC PROTEIN OMCB"/>
    <property type="match status" value="1"/>
</dbReference>
<feature type="compositionally biased region" description="Pro residues" evidence="4">
    <location>
        <begin position="1881"/>
        <end position="1894"/>
    </location>
</feature>
<comment type="subcellular location">
    <subcellularLocation>
        <location evidence="1">Membrane</location>
    </subcellularLocation>
</comment>
<feature type="compositionally biased region" description="Low complexity" evidence="4">
    <location>
        <begin position="851"/>
        <end position="861"/>
    </location>
</feature>
<feature type="region of interest" description="Disordered" evidence="4">
    <location>
        <begin position="1176"/>
        <end position="1204"/>
    </location>
</feature>
<dbReference type="Gene3D" id="2.60.40.3440">
    <property type="match status" value="2"/>
</dbReference>
<feature type="region of interest" description="Disordered" evidence="4">
    <location>
        <begin position="1407"/>
        <end position="1438"/>
    </location>
</feature>
<keyword evidence="2 3" id="KW-0472">Membrane</keyword>
<feature type="region of interest" description="Disordered" evidence="4">
    <location>
        <begin position="1639"/>
        <end position="1668"/>
    </location>
</feature>
<feature type="compositionally biased region" description="Pro residues" evidence="4">
    <location>
        <begin position="837"/>
        <end position="850"/>
    </location>
</feature>
<feature type="domain" description="OmpA-like" evidence="6">
    <location>
        <begin position="2800"/>
        <end position="2901"/>
    </location>
</feature>
<feature type="region of interest" description="Disordered" evidence="4">
    <location>
        <begin position="2251"/>
        <end position="2275"/>
    </location>
</feature>
<reference evidence="7 8" key="1">
    <citation type="submission" date="2020-10" db="EMBL/GenBank/DDBJ databases">
        <title>complete genome sequencing of Lysobacter sp. H23M41.</title>
        <authorList>
            <person name="Bae J.-W."/>
            <person name="Lee S.-Y."/>
        </authorList>
    </citation>
    <scope>NUCLEOTIDE SEQUENCE [LARGE SCALE GENOMIC DNA]</scope>
    <source>
        <strain evidence="7 8">H23M41</strain>
    </source>
</reference>
<dbReference type="InterPro" id="IPR036737">
    <property type="entry name" value="OmpA-like_sf"/>
</dbReference>
<feature type="region of interest" description="Disordered" evidence="4">
    <location>
        <begin position="712"/>
        <end position="745"/>
    </location>
</feature>
<feature type="compositionally biased region" description="Pro residues" evidence="4">
    <location>
        <begin position="1765"/>
        <end position="1778"/>
    </location>
</feature>
<dbReference type="InterPro" id="IPR006665">
    <property type="entry name" value="OmpA-like"/>
</dbReference>
<dbReference type="InterPro" id="IPR001434">
    <property type="entry name" value="OmcB-like_DUF11"/>
</dbReference>
<sequence>MPSRMSSLLRSAALVLTLLVSFPASAELIQRHSFNAPGNIEMIGNALLSCETGSVNCAAHRESSTTGGNANRQMRYVNIDPSAGGTNSSMATLTLPPGAEVLSAGLYWGGRAGNTDPARRNIKLRVANSGLYQTVSAAAADLHTFNSQGEANSNRPYHAYADVTIHVKAAGSGDYYVAGLTALEGGTGSGLGYYGGWSLIVTYKDIAQPFRRLMVFDGNAGYVGGTTQASVSVSGLLTPTWGAFNAYMGALVWEGDGNLSGDQFLFNGAAVSDAVNPANNFWNSSISRLGTRISAKNPDYVNQFAVDIDFVDISGLLTNGDTGATLGFTSSQDAYFPHALVFVTDLFVPNLVTSLQKSVVDVNGGAVQLGDELEYTVSFNNTGKDGATKVALIDPIPAGTTYVPASMTVLTNSGGAFTGPVTDGPGDDIAEFDGNQVVFRLGSGATTTEGGLVLPNEGASVRFRVKVDADPTLVNTSITNTAKVSHYAQTLVAPDPFEGESSTVSGPVLGQPSLSSIKAMTSNDDEDGSGSVSVGDTLNYTVTVTNDGDFSLTNVVVTDELITPSSQTCATLSPTAPNNTCVLSGTYVVTQADADLGYVRNTAVVRSQEICPADSVEPKCNPTLDVPVPPTPELSLVKSGVANGNAVGETIAYSFLVTNTGNVTLTGIAVNDPLLAVAPVCPVTTLAPGASTTCTGSYTLTQADIDAGQVINSATAGGTPPATPGNPTPPPVDTPPSTTTTPITPDASLTLVKTAGTPSGNAVGDTIAYSFLVTNTGNVTINDLVVSDPLLAVAPVCPVTTLAPGASTTCTGSYTLTQTDIDAGQVINSATAGGTPPATPGNPTPPPVDTPPSTTTTPITPDASLTLVKTAGTPSGNAVGETIAYSFLVTNTGNVTIGDLVVSDPLLAVAPVCPVTTLAPGASTTCTGSYTLSQADIDAGQVINSATAGGTPPATPGNPTPPPVDTPPSTTTTPITPNAALTLLKTAGTPSGNAVGETIAYSFLVTNTGNVTLTGIAVNDPLLAVAPVCPVTTLAPGASTTCTGSYTLTQTDIDAGQVINSATAGGTPPATPGNPTPPPVDTPPSTTTTPITPNAALTLLKTAGTPSGNAVGETIAYSFLVTNTGNVTLTGIAVNDPLLAVAPVCPVTTLAPGASTTCTGSYTLTQTDIDAGQVINSATAGGTPPATPGNPTPPPVDTPPSTTTTPITPNAALTLVKTAGTPSGNAVGETIAYSFLVTNTGNVTIGDLVVSDPLLAVAPVCPVTTLAPGASTTCTGNYTLTQADIDNGEVVNSATAGGTPPATPGNPTPPPVDTPPSTTTTPITPDASLTLVKTAGTPSGNAVGETIAYSFLVTNTGNVTLTGIAVNDPLLAVAPVCPVTTLAPGASTTCTGSYTLTQADIDNGEVVNSATAGGTPPTTPGNPTPPPVDTPPSTTTTPITPDAALTLVKTAGTPSGNAVGDTIAYSFLVTNTGNVTLTGIAVNDPLLAVAPVCPVTTLAPGASTTCTGSYTLTQADIDNGEVVNSATAGGTPPATPGNPTPPPVDTPPSTTTTPITPNAALTLVKTAGTPSGNAVGETIAYSFLVTNTGNVTLTGIAVNDPLLAVAPVCPVTTLAPGASTTCTGSYTLTQADIDNGEVVNSATAGGTPPTTPGNPTPPPVDTPPSTTTTPITPNAALTLVKTAGTPSGNAVGDTIAYSFLVTNTGNVTLTGIAVNDPLLAVAPVCPVTTLAPGASTTCTGSYTLTQADIDNGEVVNSATAGGTPPTTPGNPTPPPVDTPPSTTTTPITPNAALTLVKTAGTPSGNAVGDTIAYSFLVTNTGNVTLTGIAVNDPLLAVAPVCPVTTLAPGASTTCTGSYTLTQADIDNGEVVNSATAGGTPPTTPGNPTPPPVDTPPSTTTTPITPNAALTLVKTAGTPSGNAVGDTIAYSFLVTNTGNVTINDLVVSDPLLAVAPVCPVTTLAPGASTTCTGSYTLTQADIDNGDVVNSATAGGTPPGNDPIDSPPSTTTTVIDAEPAVVSTKVNSANADEDQSGTVTVGDTLTYTITVTNTGNVTLTDVEVADAKITPASITCPALELGAACALSGSYVVTAADAQAGVVINTAVISDGAACTIGSTAAECNPGVEVLVVTPQIDADDDSDTTPQNTPVTTATLRNDLLNGSPIDPSDVVVTVVRQPGNGTVVINPDGTITYTPLPGYSGTDTYEYRICEAVNPSNCAVATVTITILPNVVVAIDDEDSTEVDTPVTIRVPDNDTSTGAPLDPSSVTQLSPPSNGSITINDDGSIVYLPNPGFTGEDRYVYRICDTSVPTPVCDDATVLVTTTGQAALRLVKTASVREVKVGDLVRYTLDIENVGAANVAAVSVLDTPPAGFTYVEGSLTVADGDNAGTVSGQNPLLFDGLDIAAGRKATLVYLMRVGAGVRPGNHVNQAQAFAADGNTPLSNVATAEVSLAADPLLDDSLLMGTVFGDRDGDGWQDSATLDAVTVQGGFAASAYIAGSTTIDRGQGPVADPDASAPLLHGIRVGQLSGRASEADPASAHRVVISQRLSEPTFTGDFVLTSKQGATVRMDAAGKTTVEHHGQAAKGLSSAAPTVERRVAKVADGYVVDYVITNTGIDERGIPGVRIASVEGLLIETDQYGRYHLAGMAGGEWARGRNFILKVDPSTLPAGAQFTTANPLVRRITPGLPVRFDFGVKLPVELIPGGEQRIEVILEEMLFAPGSAEVNPSYLPTIADLADKLVQHDGGEIAIQASGADGLALARASAVKALLIGPLPDDVAAKTTLSMREDVADETSTLVGLQGDELLLGTVLFDTDKSTVRPQFAALIEEVAAALEQRGGGTVVLVGHTDVRGSADYNRALGLRRATAVYEAIARHLSPEVRAGLRVEASNDAAAPAAGNK</sequence>
<gene>
    <name evidence="7" type="ORF">INQ42_10800</name>
</gene>
<evidence type="ECO:0000259" key="6">
    <source>
        <dbReference type="PROSITE" id="PS51123"/>
    </source>
</evidence>
<evidence type="ECO:0000256" key="5">
    <source>
        <dbReference type="SAM" id="SignalP"/>
    </source>
</evidence>
<dbReference type="Gene3D" id="3.30.1330.60">
    <property type="entry name" value="OmpA-like domain"/>
    <property type="match status" value="1"/>
</dbReference>
<dbReference type="Pfam" id="PF24346">
    <property type="entry name" value="DUF7507"/>
    <property type="match status" value="14"/>
</dbReference>
<feature type="compositionally biased region" description="Pro residues" evidence="4">
    <location>
        <begin position="721"/>
        <end position="734"/>
    </location>
</feature>
<feature type="compositionally biased region" description="Pro residues" evidence="4">
    <location>
        <begin position="1417"/>
        <end position="1430"/>
    </location>
</feature>
<feature type="signal peptide" evidence="5">
    <location>
        <begin position="1"/>
        <end position="26"/>
    </location>
</feature>
<feature type="compositionally biased region" description="Polar residues" evidence="4">
    <location>
        <begin position="2254"/>
        <end position="2275"/>
    </location>
</feature>
<feature type="region of interest" description="Disordered" evidence="4">
    <location>
        <begin position="944"/>
        <end position="974"/>
    </location>
</feature>
<evidence type="ECO:0000256" key="4">
    <source>
        <dbReference type="SAM" id="MobiDB-lite"/>
    </source>
</evidence>
<feature type="region of interest" description="Disordered" evidence="4">
    <location>
        <begin position="1755"/>
        <end position="1786"/>
    </location>
</feature>
<feature type="compositionally biased region" description="Pro residues" evidence="4">
    <location>
        <begin position="1533"/>
        <end position="1546"/>
    </location>
</feature>
<name>A0A7S6ZUJ0_9GAMM</name>
<dbReference type="Pfam" id="PF01345">
    <property type="entry name" value="DUF11"/>
    <property type="match status" value="2"/>
</dbReference>
<feature type="region of interest" description="Disordered" evidence="4">
    <location>
        <begin position="1061"/>
        <end position="1089"/>
    </location>
</feature>